<dbReference type="NCBIfam" id="NF004042">
    <property type="entry name" value="PRK05550.1"/>
    <property type="match status" value="1"/>
</dbReference>
<name>A0A379MTW1_9BACT</name>
<comment type="catalytic activity">
    <reaction evidence="6 7">
        <text>[thioredoxin]-disulfide + L-methionine + H2O = L-methionine (S)-S-oxide + [thioredoxin]-dithiol</text>
        <dbReference type="Rhea" id="RHEA:19993"/>
        <dbReference type="Rhea" id="RHEA-COMP:10698"/>
        <dbReference type="Rhea" id="RHEA-COMP:10700"/>
        <dbReference type="ChEBI" id="CHEBI:15377"/>
        <dbReference type="ChEBI" id="CHEBI:29950"/>
        <dbReference type="ChEBI" id="CHEBI:50058"/>
        <dbReference type="ChEBI" id="CHEBI:57844"/>
        <dbReference type="ChEBI" id="CHEBI:58772"/>
        <dbReference type="EC" id="1.8.4.11"/>
    </reaction>
</comment>
<reference evidence="10 11" key="1">
    <citation type="submission" date="2018-06" db="EMBL/GenBank/DDBJ databases">
        <authorList>
            <consortium name="Pathogen Informatics"/>
            <person name="Doyle S."/>
        </authorList>
    </citation>
    <scope>NUCLEOTIDE SEQUENCE [LARGE SCALE GENOMIC DNA]</scope>
    <source>
        <strain evidence="10 11">NCTC11190</strain>
    </source>
</reference>
<dbReference type="GO" id="GO:0033744">
    <property type="term" value="F:L-methionine:thioredoxin-disulfide S-oxidoreductase activity"/>
    <property type="evidence" value="ECO:0007669"/>
    <property type="project" value="RHEA"/>
</dbReference>
<dbReference type="InterPro" id="IPR011057">
    <property type="entry name" value="Mss4-like_sf"/>
</dbReference>
<dbReference type="OrthoDB" id="4174719at2"/>
<dbReference type="GO" id="GO:0008113">
    <property type="term" value="F:peptide-methionine (S)-S-oxide reductase activity"/>
    <property type="evidence" value="ECO:0007669"/>
    <property type="project" value="UniProtKB-UniRule"/>
</dbReference>
<evidence type="ECO:0000256" key="2">
    <source>
        <dbReference type="ARBA" id="ARBA00023268"/>
    </source>
</evidence>
<evidence type="ECO:0000256" key="8">
    <source>
        <dbReference type="SAM" id="SignalP"/>
    </source>
</evidence>
<dbReference type="InterPro" id="IPR002569">
    <property type="entry name" value="Met_Sox_Rdtase_MsrA_dom"/>
</dbReference>
<dbReference type="InterPro" id="IPR002579">
    <property type="entry name" value="Met_Sox_Rdtase_MsrB_dom"/>
</dbReference>
<comment type="function">
    <text evidence="3 7">Has an important function as a repair enzyme for proteins that have been inactivated by oxidation. Catalyzes the reversible oxidation-reduction of methionine sulfoxide in proteins to methionine.</text>
</comment>
<dbReference type="SUPFAM" id="SSF55068">
    <property type="entry name" value="Peptide methionine sulfoxide reductase"/>
    <property type="match status" value="1"/>
</dbReference>
<dbReference type="Gene3D" id="3.30.1060.10">
    <property type="entry name" value="Peptide methionine sulphoxide reductase MsrA"/>
    <property type="match status" value="1"/>
</dbReference>
<proteinExistence type="inferred from homology"/>
<feature type="signal peptide" evidence="8">
    <location>
        <begin position="1"/>
        <end position="28"/>
    </location>
</feature>
<dbReference type="Pfam" id="PF01625">
    <property type="entry name" value="PMSR"/>
    <property type="match status" value="1"/>
</dbReference>
<dbReference type="Proteomes" id="UP000255233">
    <property type="component" value="Unassembled WGS sequence"/>
</dbReference>
<comment type="catalytic activity">
    <reaction evidence="5">
        <text>L-methionyl-[protein] + [thioredoxin]-disulfide + H2O = L-methionyl-(R)-S-oxide-[protein] + [thioredoxin]-dithiol</text>
        <dbReference type="Rhea" id="RHEA:24164"/>
        <dbReference type="Rhea" id="RHEA-COMP:10698"/>
        <dbReference type="Rhea" id="RHEA-COMP:10700"/>
        <dbReference type="Rhea" id="RHEA-COMP:12313"/>
        <dbReference type="Rhea" id="RHEA-COMP:12314"/>
        <dbReference type="ChEBI" id="CHEBI:15377"/>
        <dbReference type="ChEBI" id="CHEBI:16044"/>
        <dbReference type="ChEBI" id="CHEBI:29950"/>
        <dbReference type="ChEBI" id="CHEBI:45764"/>
        <dbReference type="ChEBI" id="CHEBI:50058"/>
        <dbReference type="EC" id="1.8.4.12"/>
    </reaction>
</comment>
<keyword evidence="2" id="KW-0511">Multifunctional enzyme</keyword>
<evidence type="ECO:0000313" key="11">
    <source>
        <dbReference type="Proteomes" id="UP000255233"/>
    </source>
</evidence>
<evidence type="ECO:0000256" key="6">
    <source>
        <dbReference type="ARBA" id="ARBA00048782"/>
    </source>
</evidence>
<feature type="chain" id="PRO_5016821028" description="Peptide methionine sulfoxide reductase MsrA" evidence="8">
    <location>
        <begin position="29"/>
        <end position="316"/>
    </location>
</feature>
<dbReference type="EMBL" id="UGVL01000001">
    <property type="protein sequence ID" value="SUE35098.1"/>
    <property type="molecule type" value="Genomic_DNA"/>
</dbReference>
<dbReference type="AlphaFoldDB" id="A0A379MTW1"/>
<dbReference type="InterPro" id="IPR036509">
    <property type="entry name" value="Met_Sox_Rdtase_MsrA_sf"/>
</dbReference>
<dbReference type="HAMAP" id="MF_01401">
    <property type="entry name" value="MsrA"/>
    <property type="match status" value="1"/>
</dbReference>
<evidence type="ECO:0000256" key="4">
    <source>
        <dbReference type="ARBA" id="ARBA00047806"/>
    </source>
</evidence>
<keyword evidence="11" id="KW-1185">Reference proteome</keyword>
<dbReference type="PANTHER" id="PTHR43774:SF1">
    <property type="entry name" value="PEPTIDE METHIONINE SULFOXIDE REDUCTASE MSRA 2"/>
    <property type="match status" value="1"/>
</dbReference>
<dbReference type="NCBIfam" id="TIGR00357">
    <property type="entry name" value="peptide-methionine (R)-S-oxide reductase MsrB"/>
    <property type="match status" value="1"/>
</dbReference>
<evidence type="ECO:0000313" key="10">
    <source>
        <dbReference type="EMBL" id="SUE35098.1"/>
    </source>
</evidence>
<keyword evidence="8" id="KW-0732">Signal</keyword>
<dbReference type="STRING" id="880526.GCA_000427365_01477"/>
<protein>
    <recommendedName>
        <fullName evidence="7">Peptide methionine sulfoxide reductase MsrA</fullName>
        <shortName evidence="7">Protein-methionine-S-oxide reductase</shortName>
        <ecNumber evidence="7">1.8.4.11</ecNumber>
    </recommendedName>
    <alternativeName>
        <fullName evidence="7">Peptide-methionine (S)-S-oxide reductase</fullName>
        <shortName evidence="7">Peptide Met(O) reductase</shortName>
    </alternativeName>
</protein>
<keyword evidence="1 7" id="KW-0560">Oxidoreductase</keyword>
<comment type="similarity">
    <text evidence="7">Belongs to the MsrA Met sulfoxide reductase family.</text>
</comment>
<organism evidence="10 11">
    <name type="scientific">Rikenella microfusus</name>
    <dbReference type="NCBI Taxonomy" id="28139"/>
    <lineage>
        <taxon>Bacteria</taxon>
        <taxon>Pseudomonadati</taxon>
        <taxon>Bacteroidota</taxon>
        <taxon>Bacteroidia</taxon>
        <taxon>Bacteroidales</taxon>
        <taxon>Rikenellaceae</taxon>
        <taxon>Rikenella</taxon>
    </lineage>
</organism>
<evidence type="ECO:0000256" key="7">
    <source>
        <dbReference type="HAMAP-Rule" id="MF_01401"/>
    </source>
</evidence>
<evidence type="ECO:0000259" key="9">
    <source>
        <dbReference type="PROSITE" id="PS51790"/>
    </source>
</evidence>
<gene>
    <name evidence="7 10" type="primary">msrA</name>
    <name evidence="10" type="ORF">NCTC11190_02343</name>
</gene>
<evidence type="ECO:0000256" key="1">
    <source>
        <dbReference type="ARBA" id="ARBA00023002"/>
    </source>
</evidence>
<evidence type="ECO:0000256" key="5">
    <source>
        <dbReference type="ARBA" id="ARBA00048488"/>
    </source>
</evidence>
<sequence>MRRAGKLRLIVRRIPVLAVLSAVGAANAQNMKKELTPEEKRVMIDKGTERPFTGKYYDFKEKGTYVCKQCGAPLYRSEDKFDSGCGWPSFDDEIPGAVKRSVDADGHRTEIACARCGAHLGHVFTGEGFTEKNTRHCVNSVSMDFIPAERAEPAARKTAEAIFAGGCFWGVEHMMQKQPGVLSVVSGYIGGTVDRPTYEQVCTKKTGHAEAVKVTYDPSVTDYETLAKLFFEIHDPTQEDGQGPDLGPQYRSEIFYLTPEQKAVAEKLIARLRAKGYGVVTKVTPATTFWPAENYHQDYYERKGTEPYCHAYTKRF</sequence>
<dbReference type="PANTHER" id="PTHR43774">
    <property type="entry name" value="PEPTIDE METHIONINE SULFOXIDE REDUCTASE"/>
    <property type="match status" value="1"/>
</dbReference>
<comment type="catalytic activity">
    <reaction evidence="4 7">
        <text>L-methionyl-[protein] + [thioredoxin]-disulfide + H2O = L-methionyl-(S)-S-oxide-[protein] + [thioredoxin]-dithiol</text>
        <dbReference type="Rhea" id="RHEA:14217"/>
        <dbReference type="Rhea" id="RHEA-COMP:10698"/>
        <dbReference type="Rhea" id="RHEA-COMP:10700"/>
        <dbReference type="Rhea" id="RHEA-COMP:12313"/>
        <dbReference type="Rhea" id="RHEA-COMP:12315"/>
        <dbReference type="ChEBI" id="CHEBI:15377"/>
        <dbReference type="ChEBI" id="CHEBI:16044"/>
        <dbReference type="ChEBI" id="CHEBI:29950"/>
        <dbReference type="ChEBI" id="CHEBI:44120"/>
        <dbReference type="ChEBI" id="CHEBI:50058"/>
        <dbReference type="EC" id="1.8.4.11"/>
    </reaction>
</comment>
<dbReference type="NCBIfam" id="NF004036">
    <property type="entry name" value="PRK05508.1"/>
    <property type="match status" value="1"/>
</dbReference>
<dbReference type="NCBIfam" id="TIGR00401">
    <property type="entry name" value="msrA"/>
    <property type="match status" value="1"/>
</dbReference>
<accession>A0A379MTW1</accession>
<evidence type="ECO:0000256" key="3">
    <source>
        <dbReference type="ARBA" id="ARBA00024679"/>
    </source>
</evidence>
<dbReference type="EC" id="1.8.4.11" evidence="7"/>
<dbReference type="GO" id="GO:0033743">
    <property type="term" value="F:peptide-methionine (R)-S-oxide reductase activity"/>
    <property type="evidence" value="ECO:0007669"/>
    <property type="project" value="UniProtKB-EC"/>
</dbReference>
<dbReference type="PROSITE" id="PS51790">
    <property type="entry name" value="MSRB"/>
    <property type="match status" value="1"/>
</dbReference>
<feature type="domain" description="MsrB" evidence="9">
    <location>
        <begin position="28"/>
        <end position="148"/>
    </location>
</feature>
<dbReference type="Gene3D" id="2.170.150.20">
    <property type="entry name" value="Peptide methionine sulfoxide reductase"/>
    <property type="match status" value="1"/>
</dbReference>
<dbReference type="Pfam" id="PF01641">
    <property type="entry name" value="SelR"/>
    <property type="match status" value="1"/>
</dbReference>
<dbReference type="SUPFAM" id="SSF51316">
    <property type="entry name" value="Mss4-like"/>
    <property type="match status" value="1"/>
</dbReference>
<feature type="active site" evidence="7">
    <location>
        <position position="167"/>
    </location>
</feature>